<dbReference type="AlphaFoldDB" id="A0A3M3EP50"/>
<reference evidence="1 2" key="1">
    <citation type="submission" date="2018-08" db="EMBL/GenBank/DDBJ databases">
        <title>Recombination of ecologically and evolutionarily significant loci maintains genetic cohesion in the Pseudomonas syringae species complex.</title>
        <authorList>
            <person name="Dillon M."/>
            <person name="Thakur S."/>
            <person name="Almeida R.N.D."/>
            <person name="Weir B.S."/>
            <person name="Guttman D.S."/>
        </authorList>
    </citation>
    <scope>NUCLEOTIDE SEQUENCE [LARGE SCALE GENOMIC DNA]</scope>
    <source>
        <strain evidence="1 2">NCPPB2445</strain>
    </source>
</reference>
<keyword evidence="2" id="KW-1185">Reference proteome</keyword>
<dbReference type="Proteomes" id="UP000270661">
    <property type="component" value="Unassembled WGS sequence"/>
</dbReference>
<sequence length="194" mass="20765">MHASTLQIILKDSSMTLLPSRSLFFVSSLMASTLCFAEAEPADGSLIKDSTKAAVSSFITAGKNLLGGVSEGVLDGRESAQGTDGAAIISSGEQMKDRIGVEVLKLEPSDDNLTVTLGFKNSTDTQLRLINLRQTGVLLAIDQAGYANSLKAMENPDEVTVPPKAAVRQKFIFDGQNEPISSVRVWGQDYQLKK</sequence>
<organism evidence="1 2">
    <name type="scientific">Pseudomonas corrugata</name>
    <dbReference type="NCBI Taxonomy" id="47879"/>
    <lineage>
        <taxon>Bacteria</taxon>
        <taxon>Pseudomonadati</taxon>
        <taxon>Pseudomonadota</taxon>
        <taxon>Gammaproteobacteria</taxon>
        <taxon>Pseudomonadales</taxon>
        <taxon>Pseudomonadaceae</taxon>
        <taxon>Pseudomonas</taxon>
    </lineage>
</organism>
<protein>
    <submittedName>
        <fullName evidence="1">Uncharacterized protein</fullName>
    </submittedName>
</protein>
<gene>
    <name evidence="1" type="ORF">ALQ77_01078</name>
</gene>
<dbReference type="STRING" id="47879.AXG94_24890"/>
<name>A0A3M3EP50_9PSED</name>
<dbReference type="EMBL" id="RBOJ01000058">
    <property type="protein sequence ID" value="RMM51368.1"/>
    <property type="molecule type" value="Genomic_DNA"/>
</dbReference>
<comment type="caution">
    <text evidence="1">The sequence shown here is derived from an EMBL/GenBank/DDBJ whole genome shotgun (WGS) entry which is preliminary data.</text>
</comment>
<accession>A0A3M3EP50</accession>
<proteinExistence type="predicted"/>
<evidence type="ECO:0000313" key="2">
    <source>
        <dbReference type="Proteomes" id="UP000270661"/>
    </source>
</evidence>
<evidence type="ECO:0000313" key="1">
    <source>
        <dbReference type="EMBL" id="RMM51368.1"/>
    </source>
</evidence>